<gene>
    <name evidence="2" type="ORF">KIPB_007978</name>
</gene>
<protein>
    <submittedName>
        <fullName evidence="2">Uncharacterized protein</fullName>
    </submittedName>
</protein>
<feature type="region of interest" description="Disordered" evidence="1">
    <location>
        <begin position="42"/>
        <end position="65"/>
    </location>
</feature>
<comment type="caution">
    <text evidence="2">The sequence shown here is derived from an EMBL/GenBank/DDBJ whole genome shotgun (WGS) entry which is preliminary data.</text>
</comment>
<accession>A0A9K3CZT8</accession>
<dbReference type="AlphaFoldDB" id="A0A9K3CZT8"/>
<proteinExistence type="predicted"/>
<feature type="region of interest" description="Disordered" evidence="1">
    <location>
        <begin position="1"/>
        <end position="21"/>
    </location>
</feature>
<dbReference type="EMBL" id="BDIP01002363">
    <property type="protein sequence ID" value="GIQ86176.1"/>
    <property type="molecule type" value="Genomic_DNA"/>
</dbReference>
<feature type="non-terminal residue" evidence="2">
    <location>
        <position position="1"/>
    </location>
</feature>
<keyword evidence="3" id="KW-1185">Reference proteome</keyword>
<dbReference type="Proteomes" id="UP000265618">
    <property type="component" value="Unassembled WGS sequence"/>
</dbReference>
<organism evidence="2 3">
    <name type="scientific">Kipferlia bialata</name>
    <dbReference type="NCBI Taxonomy" id="797122"/>
    <lineage>
        <taxon>Eukaryota</taxon>
        <taxon>Metamonada</taxon>
        <taxon>Carpediemonas-like organisms</taxon>
        <taxon>Kipferlia</taxon>
    </lineage>
</organism>
<reference evidence="2 3" key="1">
    <citation type="journal article" date="2018" name="PLoS ONE">
        <title>The draft genome of Kipferlia bialata reveals reductive genome evolution in fornicate parasites.</title>
        <authorList>
            <person name="Tanifuji G."/>
            <person name="Takabayashi S."/>
            <person name="Kume K."/>
            <person name="Takagi M."/>
            <person name="Nakayama T."/>
            <person name="Kamikawa R."/>
            <person name="Inagaki Y."/>
            <person name="Hashimoto T."/>
        </authorList>
    </citation>
    <scope>NUCLEOTIDE SEQUENCE [LARGE SCALE GENOMIC DNA]</scope>
    <source>
        <strain evidence="2">NY0173</strain>
    </source>
</reference>
<name>A0A9K3CZT8_9EUKA</name>
<sequence>MRHRSKAQLKQDRERGQTSISDWVSVATSAPVVADEPAETPVVAPVTLPPPPAPEVLAAMDDSDPKKPEFEVKPLYDNYNTYAVSDFAYHLADWVRAGLMTVTEADTALAEAGIPDK</sequence>
<evidence type="ECO:0000313" key="2">
    <source>
        <dbReference type="EMBL" id="GIQ86176.1"/>
    </source>
</evidence>
<evidence type="ECO:0000256" key="1">
    <source>
        <dbReference type="SAM" id="MobiDB-lite"/>
    </source>
</evidence>
<evidence type="ECO:0000313" key="3">
    <source>
        <dbReference type="Proteomes" id="UP000265618"/>
    </source>
</evidence>